<keyword evidence="2" id="KW-1185">Reference proteome</keyword>
<gene>
    <name evidence="1" type="ORF">GGX14DRAFT_394548</name>
</gene>
<protein>
    <submittedName>
        <fullName evidence="1">Uncharacterized protein</fullName>
    </submittedName>
</protein>
<sequence>PDCKEDPPAPYQNPRLILLPRRMFEITNQFGTPDWRKIRRPISESVADVAAQIRWLGRSAGPYQNPRLMLLLRNVEITNQFGTVNLVVWADLCHSSQIARKIRRPISESAVDVAAQNCKEDPPAHIRIRG</sequence>
<proteinExistence type="predicted"/>
<evidence type="ECO:0000313" key="1">
    <source>
        <dbReference type="EMBL" id="KAJ7210930.1"/>
    </source>
</evidence>
<dbReference type="Proteomes" id="UP001219525">
    <property type="component" value="Unassembled WGS sequence"/>
</dbReference>
<organism evidence="1 2">
    <name type="scientific">Mycena pura</name>
    <dbReference type="NCBI Taxonomy" id="153505"/>
    <lineage>
        <taxon>Eukaryota</taxon>
        <taxon>Fungi</taxon>
        <taxon>Dikarya</taxon>
        <taxon>Basidiomycota</taxon>
        <taxon>Agaricomycotina</taxon>
        <taxon>Agaricomycetes</taxon>
        <taxon>Agaricomycetidae</taxon>
        <taxon>Agaricales</taxon>
        <taxon>Marasmiineae</taxon>
        <taxon>Mycenaceae</taxon>
        <taxon>Mycena</taxon>
    </lineage>
</organism>
<feature type="non-terminal residue" evidence="1">
    <location>
        <position position="130"/>
    </location>
</feature>
<accession>A0AAD6VEY7</accession>
<evidence type="ECO:0000313" key="2">
    <source>
        <dbReference type="Proteomes" id="UP001219525"/>
    </source>
</evidence>
<reference evidence="1" key="1">
    <citation type="submission" date="2023-03" db="EMBL/GenBank/DDBJ databases">
        <title>Massive genome expansion in bonnet fungi (Mycena s.s.) driven by repeated elements and novel gene families across ecological guilds.</title>
        <authorList>
            <consortium name="Lawrence Berkeley National Laboratory"/>
            <person name="Harder C.B."/>
            <person name="Miyauchi S."/>
            <person name="Viragh M."/>
            <person name="Kuo A."/>
            <person name="Thoen E."/>
            <person name="Andreopoulos B."/>
            <person name="Lu D."/>
            <person name="Skrede I."/>
            <person name="Drula E."/>
            <person name="Henrissat B."/>
            <person name="Morin E."/>
            <person name="Kohler A."/>
            <person name="Barry K."/>
            <person name="LaButti K."/>
            <person name="Morin E."/>
            <person name="Salamov A."/>
            <person name="Lipzen A."/>
            <person name="Mereny Z."/>
            <person name="Hegedus B."/>
            <person name="Baldrian P."/>
            <person name="Stursova M."/>
            <person name="Weitz H."/>
            <person name="Taylor A."/>
            <person name="Grigoriev I.V."/>
            <person name="Nagy L.G."/>
            <person name="Martin F."/>
            <person name="Kauserud H."/>
        </authorList>
    </citation>
    <scope>NUCLEOTIDE SEQUENCE</scope>
    <source>
        <strain evidence="1">9144</strain>
    </source>
</reference>
<name>A0AAD6VEY7_9AGAR</name>
<dbReference type="AlphaFoldDB" id="A0AAD6VEY7"/>
<comment type="caution">
    <text evidence="1">The sequence shown here is derived from an EMBL/GenBank/DDBJ whole genome shotgun (WGS) entry which is preliminary data.</text>
</comment>
<dbReference type="EMBL" id="JARJCW010000027">
    <property type="protein sequence ID" value="KAJ7210930.1"/>
    <property type="molecule type" value="Genomic_DNA"/>
</dbReference>